<comment type="subunit">
    <text evidence="6">Component of the Mediator complex.</text>
</comment>
<dbReference type="Proteomes" id="UP001605036">
    <property type="component" value="Unassembled WGS sequence"/>
</dbReference>
<sequence>MAASAYPPPPPYYRLYKDYAENPDSAPAPPPPIVGTYTSFGSNYTTDDVLPSLEEQGLRQLYPSGPNVDYKKELRVLNRELSFQFLELSDVLVERPSQYARRVEDMGLILRNMHHLLNSLRPHQARATVIHILELQIQRRKKAVEDIRRKREEVRQLLQESLSALHGHMNVAQQDGRAMDGGMAVALGDHVGRQNNEMKTYGFGAAQTYR</sequence>
<evidence type="ECO:0000256" key="5">
    <source>
        <dbReference type="ARBA" id="ARBA00023242"/>
    </source>
</evidence>
<keyword evidence="9" id="KW-1185">Reference proteome</keyword>
<dbReference type="SUPFAM" id="SSF140718">
    <property type="entry name" value="Mediator hinge subcomplex-like"/>
    <property type="match status" value="1"/>
</dbReference>
<keyword evidence="5 6" id="KW-0539">Nucleus</keyword>
<protein>
    <recommendedName>
        <fullName evidence="6">Mediator of RNA polymerase II transcription subunit 7</fullName>
    </recommendedName>
</protein>
<comment type="subcellular location">
    <subcellularLocation>
        <location evidence="1 6">Nucleus</location>
    </subcellularLocation>
</comment>
<name>A0ABD1Y5V7_9MARC</name>
<proteinExistence type="inferred from homology"/>
<evidence type="ECO:0000256" key="2">
    <source>
        <dbReference type="ARBA" id="ARBA00009994"/>
    </source>
</evidence>
<accession>A0ABD1Y5V7</accession>
<evidence type="ECO:0000313" key="8">
    <source>
        <dbReference type="EMBL" id="KAL2622053.1"/>
    </source>
</evidence>
<keyword evidence="6" id="KW-0010">Activator</keyword>
<keyword evidence="4 6" id="KW-0804">Transcription</keyword>
<comment type="function">
    <text evidence="6">Component of the Mediator complex, a coactivator involved in the regulated transcription of nearly all RNA polymerase II-dependent genes. Mediator functions as a bridge to convey information from gene-specific regulatory proteins to the basal RNA polymerase II transcription machinery.</text>
</comment>
<evidence type="ECO:0000256" key="3">
    <source>
        <dbReference type="ARBA" id="ARBA00023015"/>
    </source>
</evidence>
<organism evidence="8 9">
    <name type="scientific">Riccia fluitans</name>
    <dbReference type="NCBI Taxonomy" id="41844"/>
    <lineage>
        <taxon>Eukaryota</taxon>
        <taxon>Viridiplantae</taxon>
        <taxon>Streptophyta</taxon>
        <taxon>Embryophyta</taxon>
        <taxon>Marchantiophyta</taxon>
        <taxon>Marchantiopsida</taxon>
        <taxon>Marchantiidae</taxon>
        <taxon>Marchantiales</taxon>
        <taxon>Ricciaceae</taxon>
        <taxon>Riccia</taxon>
    </lineage>
</organism>
<evidence type="ECO:0000256" key="6">
    <source>
        <dbReference type="RuleBase" id="RU364060"/>
    </source>
</evidence>
<evidence type="ECO:0000256" key="1">
    <source>
        <dbReference type="ARBA" id="ARBA00004123"/>
    </source>
</evidence>
<dbReference type="GO" id="GO:0005634">
    <property type="term" value="C:nucleus"/>
    <property type="evidence" value="ECO:0007669"/>
    <property type="project" value="UniProtKB-SubCell"/>
</dbReference>
<dbReference type="PANTHER" id="PTHR21428">
    <property type="entry name" value="MEDIATOR OF RNA POLYMERASE II TRANSCRIPTION SUBUNIT 7"/>
    <property type="match status" value="1"/>
</dbReference>
<dbReference type="Gene3D" id="6.10.140.200">
    <property type="match status" value="1"/>
</dbReference>
<dbReference type="EMBL" id="JBHFFA010000006">
    <property type="protein sequence ID" value="KAL2622053.1"/>
    <property type="molecule type" value="Genomic_DNA"/>
</dbReference>
<dbReference type="InterPro" id="IPR009244">
    <property type="entry name" value="Mediatior_Med7"/>
</dbReference>
<reference evidence="8 9" key="1">
    <citation type="submission" date="2024-09" db="EMBL/GenBank/DDBJ databases">
        <title>Chromosome-scale assembly of Riccia fluitans.</title>
        <authorList>
            <person name="Paukszto L."/>
            <person name="Sawicki J."/>
            <person name="Karawczyk K."/>
            <person name="Piernik-Szablinska J."/>
            <person name="Szczecinska M."/>
            <person name="Mazdziarz M."/>
        </authorList>
    </citation>
    <scope>NUCLEOTIDE SEQUENCE [LARGE SCALE GENOMIC DNA]</scope>
    <source>
        <strain evidence="8">Rf_01</strain>
        <tissue evidence="8">Aerial parts of the thallus</tissue>
    </source>
</reference>
<keyword evidence="7" id="KW-0175">Coiled coil</keyword>
<evidence type="ECO:0000256" key="4">
    <source>
        <dbReference type="ARBA" id="ARBA00023163"/>
    </source>
</evidence>
<dbReference type="PANTHER" id="PTHR21428:SF11">
    <property type="entry name" value="MEDIATOR OF RNA POLYMERASE II TRANSCRIPTION SUBUNIT 7"/>
    <property type="match status" value="1"/>
</dbReference>
<dbReference type="InterPro" id="IPR044888">
    <property type="entry name" value="Mediatior_Med7_sf"/>
</dbReference>
<feature type="coiled-coil region" evidence="7">
    <location>
        <begin position="133"/>
        <end position="164"/>
    </location>
</feature>
<comment type="caution">
    <text evidence="8">The sequence shown here is derived from an EMBL/GenBank/DDBJ whole genome shotgun (WGS) entry which is preliminary data.</text>
</comment>
<dbReference type="Pfam" id="PF05983">
    <property type="entry name" value="Med7"/>
    <property type="match status" value="1"/>
</dbReference>
<comment type="similarity">
    <text evidence="2 6">Belongs to the Mediator complex subunit 7 family.</text>
</comment>
<evidence type="ECO:0000256" key="7">
    <source>
        <dbReference type="SAM" id="Coils"/>
    </source>
</evidence>
<dbReference type="AlphaFoldDB" id="A0ABD1Y5V7"/>
<dbReference type="InterPro" id="IPR037212">
    <property type="entry name" value="Med7/Med21-like"/>
</dbReference>
<gene>
    <name evidence="8" type="ORF">R1flu_002258</name>
</gene>
<keyword evidence="3 6" id="KW-0805">Transcription regulation</keyword>
<evidence type="ECO:0000313" key="9">
    <source>
        <dbReference type="Proteomes" id="UP001605036"/>
    </source>
</evidence>